<dbReference type="PANTHER" id="PTHR32071">
    <property type="entry name" value="TRANSCRIPTIONAL REGULATORY PROTEIN"/>
    <property type="match status" value="1"/>
</dbReference>
<dbReference type="InterPro" id="IPR003593">
    <property type="entry name" value="AAA+_ATPase"/>
</dbReference>
<dbReference type="FunFam" id="3.40.50.300:FF:000006">
    <property type="entry name" value="DNA-binding transcriptional regulator NtrC"/>
    <property type="match status" value="1"/>
</dbReference>
<dbReference type="SUPFAM" id="SSF46689">
    <property type="entry name" value="Homeodomain-like"/>
    <property type="match status" value="1"/>
</dbReference>
<dbReference type="GO" id="GO:0005524">
    <property type="term" value="F:ATP binding"/>
    <property type="evidence" value="ECO:0007669"/>
    <property type="project" value="UniProtKB-KW"/>
</dbReference>
<dbReference type="PANTHER" id="PTHR32071:SF57">
    <property type="entry name" value="C4-DICARBOXYLATE TRANSPORT TRANSCRIPTIONAL REGULATORY PROTEIN DCTD"/>
    <property type="match status" value="1"/>
</dbReference>
<dbReference type="InterPro" id="IPR035965">
    <property type="entry name" value="PAS-like_dom_sf"/>
</dbReference>
<keyword evidence="5" id="KW-0804">Transcription</keyword>
<evidence type="ECO:0000256" key="3">
    <source>
        <dbReference type="ARBA" id="ARBA00023015"/>
    </source>
</evidence>
<accession>A0A154BUL0</accession>
<dbReference type="PROSITE" id="PS00676">
    <property type="entry name" value="SIGMA54_INTERACT_2"/>
    <property type="match status" value="1"/>
</dbReference>
<evidence type="ECO:0000256" key="5">
    <source>
        <dbReference type="ARBA" id="ARBA00023163"/>
    </source>
</evidence>
<dbReference type="GO" id="GO:0043565">
    <property type="term" value="F:sequence-specific DNA binding"/>
    <property type="evidence" value="ECO:0007669"/>
    <property type="project" value="InterPro"/>
</dbReference>
<dbReference type="Pfam" id="PF13188">
    <property type="entry name" value="PAS_8"/>
    <property type="match status" value="1"/>
</dbReference>
<comment type="caution">
    <text evidence="7">The sequence shown here is derived from an EMBL/GenBank/DDBJ whole genome shotgun (WGS) entry which is preliminary data.</text>
</comment>
<keyword evidence="1" id="KW-0547">Nucleotide-binding</keyword>
<dbReference type="Pfam" id="PF00158">
    <property type="entry name" value="Sigma54_activat"/>
    <property type="match status" value="1"/>
</dbReference>
<dbReference type="Proteomes" id="UP000076268">
    <property type="component" value="Unassembled WGS sequence"/>
</dbReference>
<gene>
    <name evidence="7" type="ORF">AXX12_18265</name>
</gene>
<dbReference type="Gene3D" id="3.40.50.300">
    <property type="entry name" value="P-loop containing nucleotide triphosphate hydrolases"/>
    <property type="match status" value="1"/>
</dbReference>
<dbReference type="EMBL" id="LSGP01000012">
    <property type="protein sequence ID" value="KYZ77676.1"/>
    <property type="molecule type" value="Genomic_DNA"/>
</dbReference>
<dbReference type="SMART" id="SM00382">
    <property type="entry name" value="AAA"/>
    <property type="match status" value="1"/>
</dbReference>
<dbReference type="PROSITE" id="PS00688">
    <property type="entry name" value="SIGMA54_INTERACT_3"/>
    <property type="match status" value="1"/>
</dbReference>
<dbReference type="Gene3D" id="3.40.50.2300">
    <property type="match status" value="1"/>
</dbReference>
<dbReference type="Gene3D" id="1.10.10.60">
    <property type="entry name" value="Homeodomain-like"/>
    <property type="match status" value="1"/>
</dbReference>
<evidence type="ECO:0000313" key="7">
    <source>
        <dbReference type="EMBL" id="KYZ77676.1"/>
    </source>
</evidence>
<dbReference type="InterPro" id="IPR009057">
    <property type="entry name" value="Homeodomain-like_sf"/>
</dbReference>
<keyword evidence="8" id="KW-1185">Reference proteome</keyword>
<keyword evidence="2" id="KW-0067">ATP-binding</keyword>
<dbReference type="PROSITE" id="PS50045">
    <property type="entry name" value="SIGMA54_INTERACT_4"/>
    <property type="match status" value="1"/>
</dbReference>
<dbReference type="Gene3D" id="1.10.8.60">
    <property type="match status" value="1"/>
</dbReference>
<dbReference type="SUPFAM" id="SSF159800">
    <property type="entry name" value="PrpR receptor domain-like"/>
    <property type="match status" value="1"/>
</dbReference>
<dbReference type="Gene3D" id="3.30.450.20">
    <property type="entry name" value="PAS domain"/>
    <property type="match status" value="1"/>
</dbReference>
<dbReference type="GO" id="GO:0000156">
    <property type="term" value="F:phosphorelay response regulator activity"/>
    <property type="evidence" value="ECO:0007669"/>
    <property type="project" value="InterPro"/>
</dbReference>
<dbReference type="RefSeq" id="WP_066238226.1">
    <property type="nucleotide sequence ID" value="NZ_LSGP01000012.1"/>
</dbReference>
<evidence type="ECO:0000313" key="8">
    <source>
        <dbReference type="Proteomes" id="UP000076268"/>
    </source>
</evidence>
<reference evidence="7 8" key="1">
    <citation type="submission" date="2016-02" db="EMBL/GenBank/DDBJ databases">
        <title>Anaerosporomusa subterraneum gen. nov., sp. nov., a spore-forming obligate anaerobe isolated from saprolite.</title>
        <authorList>
            <person name="Choi J.K."/>
            <person name="Shah M."/>
            <person name="Yee N."/>
        </authorList>
    </citation>
    <scope>NUCLEOTIDE SEQUENCE [LARGE SCALE GENOMIC DNA]</scope>
    <source>
        <strain evidence="7 8">RU4</strain>
    </source>
</reference>
<dbReference type="GO" id="GO:0006355">
    <property type="term" value="P:regulation of DNA-templated transcription"/>
    <property type="evidence" value="ECO:0007669"/>
    <property type="project" value="InterPro"/>
</dbReference>
<dbReference type="InterPro" id="IPR025944">
    <property type="entry name" value="Sigma_54_int_dom_CS"/>
</dbReference>
<dbReference type="InterPro" id="IPR010524">
    <property type="entry name" value="Sig_transdc_resp-reg_PrpR_N"/>
</dbReference>
<keyword evidence="4" id="KW-0238">DNA-binding</keyword>
<proteinExistence type="predicted"/>
<dbReference type="CDD" id="cd00009">
    <property type="entry name" value="AAA"/>
    <property type="match status" value="1"/>
</dbReference>
<dbReference type="InterPro" id="IPR000014">
    <property type="entry name" value="PAS"/>
</dbReference>
<evidence type="ECO:0000256" key="4">
    <source>
        <dbReference type="ARBA" id="ARBA00023125"/>
    </source>
</evidence>
<evidence type="ECO:0000256" key="2">
    <source>
        <dbReference type="ARBA" id="ARBA00022840"/>
    </source>
</evidence>
<dbReference type="Pfam" id="PF02954">
    <property type="entry name" value="HTH_8"/>
    <property type="match status" value="1"/>
</dbReference>
<dbReference type="Pfam" id="PF06506">
    <property type="entry name" value="PrpR_N"/>
    <property type="match status" value="1"/>
</dbReference>
<dbReference type="Gene3D" id="3.40.50.10660">
    <property type="entry name" value="PrpR receptor domain-like"/>
    <property type="match status" value="1"/>
</dbReference>
<dbReference type="PROSITE" id="PS00675">
    <property type="entry name" value="SIGMA54_INTERACT_1"/>
    <property type="match status" value="1"/>
</dbReference>
<dbReference type="PRINTS" id="PR01590">
    <property type="entry name" value="HTHFIS"/>
</dbReference>
<name>A0A154BUL0_ANASB</name>
<organism evidence="7 8">
    <name type="scientific">Anaerosporomusa subterranea</name>
    <dbReference type="NCBI Taxonomy" id="1794912"/>
    <lineage>
        <taxon>Bacteria</taxon>
        <taxon>Bacillati</taxon>
        <taxon>Bacillota</taxon>
        <taxon>Negativicutes</taxon>
        <taxon>Acetonemataceae</taxon>
        <taxon>Anaerosporomusa</taxon>
    </lineage>
</organism>
<dbReference type="AlphaFoldDB" id="A0A154BUL0"/>
<dbReference type="InterPro" id="IPR058031">
    <property type="entry name" value="AAA_lid_NorR"/>
</dbReference>
<dbReference type="STRING" id="1794912.AXX12_18265"/>
<dbReference type="OrthoDB" id="9764280at2"/>
<dbReference type="SUPFAM" id="SSF55785">
    <property type="entry name" value="PYP-like sensor domain (PAS domain)"/>
    <property type="match status" value="1"/>
</dbReference>
<dbReference type="InterPro" id="IPR025662">
    <property type="entry name" value="Sigma_54_int_dom_ATP-bd_1"/>
</dbReference>
<sequence length="647" mass="72252">METRSDSPTGVEINFIAPYKELEDTINLVFSTHPDRHLLKKNLYLVDPKQLKSMKFGGDVVIARGLTAMLLKTYGMQIPLIEIPVTGYDIMKAVNLCTKQFDTKKIACIGSANMVYGVQSIKEILGVELDSLIFDDNSAVEQAVNTAIRSGAEAVIGGLQVYQQARALGVPTALVELGKEAIRQVLDEAIRTVLITRSERERAERFKTIMDYSYEGIIAVDNIGRITSFNRCAQDITNIHGEHSIGNPIDVILPVIPFTKVLTSGKSELGILLSINDAKVICNLVPIRLGQQTAGAIATFQNITKVQEMEGHIRKKTHAKGLTAKYQFSDIIGQSVLIKETTHFAQQYSKVDYNILITGETGTGKELFAQSIHNLSNRRHNPFVAVNCAAIPEQLLESELFGYSEGAFTGAIKGGKQGYFELAHGGTLFLDEVSELPIRLQGRLLRVLQEKEVMPLGGSKIIPVDVRILAATNKNLKQLVADGHFRQDLLYRLDVLRLYIPPLRKRQEDIAMLVTWFLQNHSRKFDKPTYRLHPDVLAILGTYPWPGNIRELKNVCDRLALLANESWIEPGVVRKVMDFDEYFPSETVSINAAVPIFPSLVDIKQAEISAIRNALRQTNSNKTLTAKLLGIHTTTLWRKMKKHRIEE</sequence>
<dbReference type="SUPFAM" id="SSF52540">
    <property type="entry name" value="P-loop containing nucleoside triphosphate hydrolases"/>
    <property type="match status" value="1"/>
</dbReference>
<feature type="domain" description="Sigma-54 factor interaction" evidence="6">
    <location>
        <begin position="331"/>
        <end position="561"/>
    </location>
</feature>
<dbReference type="Pfam" id="PF25601">
    <property type="entry name" value="AAA_lid_14"/>
    <property type="match status" value="1"/>
</dbReference>
<evidence type="ECO:0000256" key="1">
    <source>
        <dbReference type="ARBA" id="ARBA00022741"/>
    </source>
</evidence>
<keyword evidence="3" id="KW-0805">Transcription regulation</keyword>
<dbReference type="InterPro" id="IPR025943">
    <property type="entry name" value="Sigma_54_int_dom_ATP-bd_2"/>
</dbReference>
<dbReference type="InterPro" id="IPR027417">
    <property type="entry name" value="P-loop_NTPase"/>
</dbReference>
<protein>
    <recommendedName>
        <fullName evidence="6">Sigma-54 factor interaction domain-containing protein</fullName>
    </recommendedName>
</protein>
<dbReference type="InterPro" id="IPR002078">
    <property type="entry name" value="Sigma_54_int"/>
</dbReference>
<evidence type="ECO:0000259" key="6">
    <source>
        <dbReference type="PROSITE" id="PS50045"/>
    </source>
</evidence>
<dbReference type="InterPro" id="IPR002197">
    <property type="entry name" value="HTH_Fis"/>
</dbReference>